<name>A0ABX1NAH0_9RHOO</name>
<dbReference type="InterPro" id="IPR019499">
    <property type="entry name" value="Val-tRNA_synth_tRNA-bd"/>
</dbReference>
<sequence>MELAKSFEPADIEARWYPEWESRGHFDAGLDKSNPDAFCILLPPPNVTGTLHMGHGFNQTIMDALTRYHRMRGFNTLWQPGTDHAGIATQIVVERQLDAKGISRHDLGREKFLEKVWEWKEYSGGTITRQMRRMGTSPDWKRERFTMDAGLSKIVTETFVRLYNEGLIYRSKRLVNWDPKLGTAVSDLEVVSEEEDGFLWHITYPFSDGPIEGLPGLTVATTRPETMLGDVAVMVHPEDERYAQLIGKTITLPLCDREIPIIADEYVDREFGTGCVKVTPAHDFNDYAVGLRHKLPMISILRLDAHVSDDAPEKYRGLDRFVAREQIVQDLEALGLLAAVKPHKLMVPRGDRTSAVIEPMLTDQWFVAMSKPGADGKSITGKALECVASGEIRFYPENWVNTYNQWLNNIQDWCISRQLWWGHQIPAWYADVEGDLRVWVAHSEDEAKALAAKDGYTGRLRRDEDVLDTWYSSALWPFSTLDWTPEWPAKSNDALDLYLPSSVLVTGFDIIFFWVARMVMMTKHITGRIPFRDVYVHGLIRDAEGQKMSKSKGNVLDPIDLIDGISVEELVKKRTFGLMNPKQAQSIEKKTRKEFPEGIAAFGTDALRFTFASLATPGRDIKFDLSRCEGYRNFCNKLWNATRFVLMNCEGQDCGIDATSGSAACNAEKLDFSFADRWIVSRLQRTEADVAQHFKDYRFDLVAKAVYEFVWDEYCDWYLELAKVQIQNGSEAQQRATRRTLLRVLETVLRLAHPLIPFITEELWQTVAPLAGRKDADSVMLARYPEADFGRIDEAAEAKITELKAIVGTCRNLRSEMGISPAQRMPLVAAGDAAALEIYAPYLAGLARLSGVEIVEDIGADELAPVSVSGAFKLMLRVEIDIAAERERVAKEIARLEGEIGKANGKLGNASFVERAPAAVVQQERDRLDGFVATLEKLRPQLEKLNRG</sequence>
<dbReference type="Gene3D" id="1.10.287.380">
    <property type="entry name" value="Valyl-tRNA synthetase, C-terminal domain"/>
    <property type="match status" value="1"/>
</dbReference>
<dbReference type="PRINTS" id="PR00986">
    <property type="entry name" value="TRNASYNTHVAL"/>
</dbReference>
<feature type="binding site" evidence="9">
    <location>
        <position position="550"/>
    </location>
    <ligand>
        <name>ATP</name>
        <dbReference type="ChEBI" id="CHEBI:30616"/>
    </ligand>
</feature>
<evidence type="ECO:0000256" key="9">
    <source>
        <dbReference type="HAMAP-Rule" id="MF_02004"/>
    </source>
</evidence>
<evidence type="ECO:0000256" key="5">
    <source>
        <dbReference type="ARBA" id="ARBA00022917"/>
    </source>
</evidence>
<dbReference type="SUPFAM" id="SSF47323">
    <property type="entry name" value="Anticodon-binding domain of a subclass of class I aminoacyl-tRNA synthetases"/>
    <property type="match status" value="1"/>
</dbReference>
<comment type="subcellular location">
    <subcellularLocation>
        <location evidence="9">Cytoplasm</location>
    </subcellularLocation>
</comment>
<comment type="domain">
    <text evidence="9">ValRS has two distinct active sites: one for aminoacylation and one for editing. The misactivated threonine is translocated from the active site to the editing site.</text>
</comment>
<dbReference type="SUPFAM" id="SSF46589">
    <property type="entry name" value="tRNA-binding arm"/>
    <property type="match status" value="1"/>
</dbReference>
<comment type="subunit">
    <text evidence="9">Monomer.</text>
</comment>
<feature type="short sequence motif" description="'HIGH' region" evidence="9">
    <location>
        <begin position="45"/>
        <end position="55"/>
    </location>
</feature>
<dbReference type="InterPro" id="IPR001412">
    <property type="entry name" value="aa-tRNA-synth_I_CS"/>
</dbReference>
<dbReference type="InterPro" id="IPR014729">
    <property type="entry name" value="Rossmann-like_a/b/a_fold"/>
</dbReference>
<protein>
    <recommendedName>
        <fullName evidence="9">Valine--tRNA ligase</fullName>
        <ecNumber evidence="9">6.1.1.9</ecNumber>
    </recommendedName>
    <alternativeName>
        <fullName evidence="9">Valyl-tRNA synthetase</fullName>
        <shortName evidence="9">ValRS</shortName>
    </alternativeName>
</protein>
<dbReference type="Proteomes" id="UP000634522">
    <property type="component" value="Unassembled WGS sequence"/>
</dbReference>
<keyword evidence="6 9" id="KW-0175">Coiled coil</keyword>
<keyword evidence="7 9" id="KW-0030">Aminoacyl-tRNA synthetase</keyword>
<dbReference type="SUPFAM" id="SSF50677">
    <property type="entry name" value="ValRS/IleRS/LeuRS editing domain"/>
    <property type="match status" value="1"/>
</dbReference>
<keyword evidence="14" id="KW-1185">Reference proteome</keyword>
<evidence type="ECO:0000259" key="10">
    <source>
        <dbReference type="Pfam" id="PF00133"/>
    </source>
</evidence>
<keyword evidence="2 9" id="KW-0436">Ligase</keyword>
<dbReference type="CDD" id="cd07962">
    <property type="entry name" value="Anticodon_Ia_Val"/>
    <property type="match status" value="1"/>
</dbReference>
<evidence type="ECO:0000256" key="6">
    <source>
        <dbReference type="ARBA" id="ARBA00023054"/>
    </source>
</evidence>
<feature type="domain" description="Aminoacyl-tRNA synthetase class Ia" evidence="10">
    <location>
        <begin position="16"/>
        <end position="624"/>
    </location>
</feature>
<dbReference type="PANTHER" id="PTHR11946:SF93">
    <property type="entry name" value="VALINE--TRNA LIGASE, CHLOROPLASTIC_MITOCHONDRIAL 2"/>
    <property type="match status" value="1"/>
</dbReference>
<dbReference type="InterPro" id="IPR009008">
    <property type="entry name" value="Val/Leu/Ile-tRNA-synth_edit"/>
</dbReference>
<dbReference type="InterPro" id="IPR002300">
    <property type="entry name" value="aa-tRNA-synth_Ia"/>
</dbReference>
<dbReference type="NCBIfam" id="TIGR00422">
    <property type="entry name" value="valS"/>
    <property type="match status" value="1"/>
</dbReference>
<dbReference type="Pfam" id="PF10458">
    <property type="entry name" value="Val_tRNA-synt_C"/>
    <property type="match status" value="1"/>
</dbReference>
<dbReference type="EMBL" id="WTVS01000003">
    <property type="protein sequence ID" value="NMF96292.1"/>
    <property type="molecule type" value="Genomic_DNA"/>
</dbReference>
<proteinExistence type="inferred from homology"/>
<keyword evidence="5 9" id="KW-0648">Protein biosynthesis</keyword>
<evidence type="ECO:0000256" key="3">
    <source>
        <dbReference type="ARBA" id="ARBA00022741"/>
    </source>
</evidence>
<feature type="domain" description="Valyl-tRNA synthetase tRNA-binding arm" evidence="12">
    <location>
        <begin position="881"/>
        <end position="945"/>
    </location>
</feature>
<dbReference type="InterPro" id="IPR009080">
    <property type="entry name" value="tRNAsynth_Ia_anticodon-bd"/>
</dbReference>
<dbReference type="InterPro" id="IPR010978">
    <property type="entry name" value="tRNA-bd_arm"/>
</dbReference>
<dbReference type="InterPro" id="IPR002303">
    <property type="entry name" value="Valyl-tRNA_ligase"/>
</dbReference>
<comment type="catalytic activity">
    <reaction evidence="8 9">
        <text>tRNA(Val) + L-valine + ATP = L-valyl-tRNA(Val) + AMP + diphosphate</text>
        <dbReference type="Rhea" id="RHEA:10704"/>
        <dbReference type="Rhea" id="RHEA-COMP:9672"/>
        <dbReference type="Rhea" id="RHEA-COMP:9708"/>
        <dbReference type="ChEBI" id="CHEBI:30616"/>
        <dbReference type="ChEBI" id="CHEBI:33019"/>
        <dbReference type="ChEBI" id="CHEBI:57762"/>
        <dbReference type="ChEBI" id="CHEBI:78442"/>
        <dbReference type="ChEBI" id="CHEBI:78537"/>
        <dbReference type="ChEBI" id="CHEBI:456215"/>
        <dbReference type="EC" id="6.1.1.9"/>
    </reaction>
</comment>
<reference evidence="13 14" key="1">
    <citation type="submission" date="2019-12" db="EMBL/GenBank/DDBJ databases">
        <title>Comparative genomics gives insights into the taxonomy of the Azoarcus-Aromatoleum group and reveals separate origins of nif in the plant-associated Azoarcus and non-plant-associated Aromatoleum sub-groups.</title>
        <authorList>
            <person name="Lafos M."/>
            <person name="Maluk M."/>
            <person name="Batista M."/>
            <person name="Junghare M."/>
            <person name="Carmona M."/>
            <person name="Faoro H."/>
            <person name="Cruz L.M."/>
            <person name="Battistoni F."/>
            <person name="De Souza E."/>
            <person name="Pedrosa F."/>
            <person name="Chen W.-M."/>
            <person name="Poole P.S."/>
            <person name="Dixon R.A."/>
            <person name="James E.K."/>
        </authorList>
    </citation>
    <scope>NUCLEOTIDE SEQUENCE [LARGE SCALE GENOMIC DNA]</scope>
    <source>
        <strain evidence="13 14">T</strain>
    </source>
</reference>
<dbReference type="EC" id="6.1.1.9" evidence="9"/>
<dbReference type="HAMAP" id="MF_02004">
    <property type="entry name" value="Val_tRNA_synth_type1"/>
    <property type="match status" value="1"/>
</dbReference>
<dbReference type="RefSeq" id="WP_169137546.1">
    <property type="nucleotide sequence ID" value="NZ_WTVS01000003.1"/>
</dbReference>
<keyword evidence="1 9" id="KW-0963">Cytoplasm</keyword>
<dbReference type="PROSITE" id="PS00178">
    <property type="entry name" value="AA_TRNA_LIGASE_I"/>
    <property type="match status" value="1"/>
</dbReference>
<dbReference type="InterPro" id="IPR033705">
    <property type="entry name" value="Anticodon_Ia_Val"/>
</dbReference>
<dbReference type="NCBIfam" id="NF004349">
    <property type="entry name" value="PRK05729.1"/>
    <property type="match status" value="1"/>
</dbReference>
<dbReference type="Pfam" id="PF00133">
    <property type="entry name" value="tRNA-synt_1"/>
    <property type="match status" value="1"/>
</dbReference>
<dbReference type="Gene3D" id="1.10.730.10">
    <property type="entry name" value="Isoleucyl-tRNA Synthetase, Domain 1"/>
    <property type="match status" value="1"/>
</dbReference>
<organism evidence="13 14">
    <name type="scientific">Aromatoleum toluolicum</name>
    <dbReference type="NCBI Taxonomy" id="90060"/>
    <lineage>
        <taxon>Bacteria</taxon>
        <taxon>Pseudomonadati</taxon>
        <taxon>Pseudomonadota</taxon>
        <taxon>Betaproteobacteria</taxon>
        <taxon>Rhodocyclales</taxon>
        <taxon>Rhodocyclaceae</taxon>
        <taxon>Aromatoleum</taxon>
    </lineage>
</organism>
<feature type="short sequence motif" description="'KMSKS' region" evidence="9">
    <location>
        <begin position="547"/>
        <end position="551"/>
    </location>
</feature>
<dbReference type="InterPro" id="IPR013155">
    <property type="entry name" value="M/V/L/I-tRNA-synth_anticd-bd"/>
</dbReference>
<dbReference type="InterPro" id="IPR037118">
    <property type="entry name" value="Val-tRNA_synth_C_sf"/>
</dbReference>
<evidence type="ECO:0000313" key="13">
    <source>
        <dbReference type="EMBL" id="NMF96292.1"/>
    </source>
</evidence>
<dbReference type="Gene3D" id="3.40.50.620">
    <property type="entry name" value="HUPs"/>
    <property type="match status" value="2"/>
</dbReference>
<comment type="domain">
    <text evidence="9">The C-terminal coiled-coil domain is crucial for aminoacylation activity.</text>
</comment>
<dbReference type="PANTHER" id="PTHR11946">
    <property type="entry name" value="VALYL-TRNA SYNTHETASES"/>
    <property type="match status" value="1"/>
</dbReference>
<evidence type="ECO:0000259" key="12">
    <source>
        <dbReference type="Pfam" id="PF10458"/>
    </source>
</evidence>
<evidence type="ECO:0000259" key="11">
    <source>
        <dbReference type="Pfam" id="PF08264"/>
    </source>
</evidence>
<feature type="domain" description="Methionyl/Valyl/Leucyl/Isoleucyl-tRNA synthetase anticodon-binding" evidence="11">
    <location>
        <begin position="676"/>
        <end position="824"/>
    </location>
</feature>
<dbReference type="SUPFAM" id="SSF52374">
    <property type="entry name" value="Nucleotidylyl transferase"/>
    <property type="match status" value="1"/>
</dbReference>
<accession>A0ABX1NAH0</accession>
<evidence type="ECO:0000313" key="14">
    <source>
        <dbReference type="Proteomes" id="UP000634522"/>
    </source>
</evidence>
<evidence type="ECO:0000256" key="1">
    <source>
        <dbReference type="ARBA" id="ARBA00022490"/>
    </source>
</evidence>
<keyword evidence="3 9" id="KW-0547">Nucleotide-binding</keyword>
<evidence type="ECO:0000256" key="8">
    <source>
        <dbReference type="ARBA" id="ARBA00047552"/>
    </source>
</evidence>
<comment type="similarity">
    <text evidence="9">Belongs to the class-I aminoacyl-tRNA synthetase family. ValS type 1 subfamily.</text>
</comment>
<comment type="caution">
    <text evidence="13">The sequence shown here is derived from an EMBL/GenBank/DDBJ whole genome shotgun (WGS) entry which is preliminary data.</text>
</comment>
<keyword evidence="4 9" id="KW-0067">ATP-binding</keyword>
<evidence type="ECO:0000256" key="7">
    <source>
        <dbReference type="ARBA" id="ARBA00023146"/>
    </source>
</evidence>
<evidence type="ECO:0000256" key="2">
    <source>
        <dbReference type="ARBA" id="ARBA00022598"/>
    </source>
</evidence>
<gene>
    <name evidence="9" type="primary">valS</name>
    <name evidence="13" type="ORF">GPA27_02645</name>
</gene>
<evidence type="ECO:0000256" key="4">
    <source>
        <dbReference type="ARBA" id="ARBA00022840"/>
    </source>
</evidence>
<dbReference type="Gene3D" id="3.90.740.10">
    <property type="entry name" value="Valyl/Leucyl/Isoleucyl-tRNA synthetase, editing domain"/>
    <property type="match status" value="1"/>
</dbReference>
<dbReference type="Pfam" id="PF08264">
    <property type="entry name" value="Anticodon_1"/>
    <property type="match status" value="1"/>
</dbReference>
<dbReference type="CDD" id="cd00817">
    <property type="entry name" value="ValRS_core"/>
    <property type="match status" value="1"/>
</dbReference>
<comment type="function">
    <text evidence="9">Catalyzes the attachment of valine to tRNA(Val). As ValRS can inadvertently accommodate and process structurally similar amino acids such as threonine, to avoid such errors, it has a 'posttransfer' editing activity that hydrolyzes mischarged Thr-tRNA(Val) in a tRNA-dependent manner.</text>
</comment>
<dbReference type="GO" id="GO:0004832">
    <property type="term" value="F:valine-tRNA ligase activity"/>
    <property type="evidence" value="ECO:0007669"/>
    <property type="project" value="UniProtKB-EC"/>
</dbReference>